<dbReference type="EMBL" id="JAFICZ010000001">
    <property type="protein sequence ID" value="MBP1294345.1"/>
    <property type="molecule type" value="Genomic_DNA"/>
</dbReference>
<comment type="caution">
    <text evidence="1">The sequence shown here is derived from an EMBL/GenBank/DDBJ whole genome shotgun (WGS) entry which is preliminary data.</text>
</comment>
<dbReference type="Proteomes" id="UP000673383">
    <property type="component" value="Unassembled WGS sequence"/>
</dbReference>
<gene>
    <name evidence="1" type="ORF">JOH49_004098</name>
</gene>
<evidence type="ECO:0000313" key="2">
    <source>
        <dbReference type="Proteomes" id="UP000673383"/>
    </source>
</evidence>
<evidence type="ECO:0000313" key="1">
    <source>
        <dbReference type="EMBL" id="MBP1294345.1"/>
    </source>
</evidence>
<sequence length="82" mass="9530">MLPRQSKRRADGFRLGRKKTLRDDRRECCAERQLDKETATLVEERAVDASLPLCNSNSDFAATPPCLFWSTIEFDRNGWLRL</sequence>
<organism evidence="1 2">
    <name type="scientific">Bradyrhizobium elkanii</name>
    <dbReference type="NCBI Taxonomy" id="29448"/>
    <lineage>
        <taxon>Bacteria</taxon>
        <taxon>Pseudomonadati</taxon>
        <taxon>Pseudomonadota</taxon>
        <taxon>Alphaproteobacteria</taxon>
        <taxon>Hyphomicrobiales</taxon>
        <taxon>Nitrobacteraceae</taxon>
        <taxon>Bradyrhizobium</taxon>
    </lineage>
</organism>
<protein>
    <submittedName>
        <fullName evidence="1">Uncharacterized protein</fullName>
    </submittedName>
</protein>
<name>A0A8I1Y8S4_BRAEL</name>
<reference evidence="1" key="1">
    <citation type="submission" date="2021-02" db="EMBL/GenBank/DDBJ databases">
        <title>Genomic Encyclopedia of Type Strains, Phase IV (KMG-V): Genome sequencing to study the core and pangenomes of soil and plant-associated prokaryotes.</title>
        <authorList>
            <person name="Whitman W."/>
        </authorList>
    </citation>
    <scope>NUCLEOTIDE SEQUENCE</scope>
    <source>
        <strain evidence="1">USDA 406</strain>
    </source>
</reference>
<dbReference type="RefSeq" id="WP_162136847.1">
    <property type="nucleotide sequence ID" value="NZ_JAFICZ010000001.1"/>
</dbReference>
<dbReference type="AlphaFoldDB" id="A0A8I1Y8S4"/>
<accession>A0A8I1Y8S4</accession>
<proteinExistence type="predicted"/>